<protein>
    <submittedName>
        <fullName evidence="2">Uncharacterized protein</fullName>
    </submittedName>
</protein>
<name>A0ABW7N6W9_9BACT</name>
<organism evidence="2 3">
    <name type="scientific">Marinoscillum luteum</name>
    <dbReference type="NCBI Taxonomy" id="861051"/>
    <lineage>
        <taxon>Bacteria</taxon>
        <taxon>Pseudomonadati</taxon>
        <taxon>Bacteroidota</taxon>
        <taxon>Cytophagia</taxon>
        <taxon>Cytophagales</taxon>
        <taxon>Reichenbachiellaceae</taxon>
        <taxon>Marinoscillum</taxon>
    </lineage>
</organism>
<sequence>MGIEFSAGTQENQKRLDGGCGAQRNGRTAKSAGREERTEACEPPASGARGLDRKAVRYELRGLAMCEVECRAFVI</sequence>
<comment type="caution">
    <text evidence="2">The sequence shown here is derived from an EMBL/GenBank/DDBJ whole genome shotgun (WGS) entry which is preliminary data.</text>
</comment>
<evidence type="ECO:0000256" key="1">
    <source>
        <dbReference type="SAM" id="MobiDB-lite"/>
    </source>
</evidence>
<dbReference type="RefSeq" id="WP_395416932.1">
    <property type="nucleotide sequence ID" value="NZ_JBIPKE010000015.1"/>
</dbReference>
<proteinExistence type="predicted"/>
<accession>A0ABW7N6W9</accession>
<evidence type="ECO:0000313" key="3">
    <source>
        <dbReference type="Proteomes" id="UP001610063"/>
    </source>
</evidence>
<gene>
    <name evidence="2" type="ORF">ACHKAR_07910</name>
</gene>
<evidence type="ECO:0000313" key="2">
    <source>
        <dbReference type="EMBL" id="MFH6983356.1"/>
    </source>
</evidence>
<dbReference type="EMBL" id="JBIPKE010000015">
    <property type="protein sequence ID" value="MFH6983356.1"/>
    <property type="molecule type" value="Genomic_DNA"/>
</dbReference>
<dbReference type="Proteomes" id="UP001610063">
    <property type="component" value="Unassembled WGS sequence"/>
</dbReference>
<feature type="region of interest" description="Disordered" evidence="1">
    <location>
        <begin position="1"/>
        <end position="48"/>
    </location>
</feature>
<keyword evidence="3" id="KW-1185">Reference proteome</keyword>
<reference evidence="2 3" key="1">
    <citation type="journal article" date="2013" name="Int. J. Syst. Evol. Microbiol.">
        <title>Marinoscillum luteum sp. nov., isolated from marine sediment.</title>
        <authorList>
            <person name="Cha I.T."/>
            <person name="Park S.J."/>
            <person name="Kim S.J."/>
            <person name="Kim J.G."/>
            <person name="Jung M.Y."/>
            <person name="Shin K.S."/>
            <person name="Kwon K.K."/>
            <person name="Yang S.H."/>
            <person name="Seo Y.S."/>
            <person name="Rhee S.K."/>
        </authorList>
    </citation>
    <scope>NUCLEOTIDE SEQUENCE [LARGE SCALE GENOMIC DNA]</scope>
    <source>
        <strain evidence="2 3">KCTC 23939</strain>
    </source>
</reference>